<dbReference type="GO" id="GO:0005524">
    <property type="term" value="F:ATP binding"/>
    <property type="evidence" value="ECO:0007669"/>
    <property type="project" value="UniProtKB-KW"/>
</dbReference>
<evidence type="ECO:0000256" key="1">
    <source>
        <dbReference type="ARBA" id="ARBA00004148"/>
    </source>
</evidence>
<dbReference type="GO" id="GO:0005774">
    <property type="term" value="C:vacuolar membrane"/>
    <property type="evidence" value="ECO:0007669"/>
    <property type="project" value="UniProtKB-SubCell"/>
</dbReference>
<dbReference type="EMBL" id="JBBNAE010000001">
    <property type="protein sequence ID" value="KAK9156211.1"/>
    <property type="molecule type" value="Genomic_DNA"/>
</dbReference>
<comment type="caution">
    <text evidence="9">The sequence shown here is derived from an EMBL/GenBank/DDBJ whole genome shotgun (WGS) entry which is preliminary data.</text>
</comment>
<keyword evidence="2" id="KW-0808">Transferase</keyword>
<evidence type="ECO:0000256" key="6">
    <source>
        <dbReference type="ARBA" id="ARBA00023136"/>
    </source>
</evidence>
<dbReference type="AlphaFoldDB" id="A0AAP0KPG2"/>
<evidence type="ECO:0000256" key="3">
    <source>
        <dbReference type="ARBA" id="ARBA00022741"/>
    </source>
</evidence>
<evidence type="ECO:0000313" key="9">
    <source>
        <dbReference type="EMBL" id="KAK9156211.1"/>
    </source>
</evidence>
<dbReference type="GO" id="GO:0008481">
    <property type="term" value="F:sphingosine kinase activity"/>
    <property type="evidence" value="ECO:0007669"/>
    <property type="project" value="UniProtKB-EC"/>
</dbReference>
<dbReference type="Pfam" id="PF00781">
    <property type="entry name" value="DAGK_cat"/>
    <property type="match status" value="1"/>
</dbReference>
<comment type="subcellular location">
    <subcellularLocation>
        <location evidence="1">Vacuole membrane</location>
        <topology evidence="1">Peripheral membrane protein</topology>
    </subcellularLocation>
</comment>
<dbReference type="GO" id="GO:0071215">
    <property type="term" value="P:cellular response to abscisic acid stimulus"/>
    <property type="evidence" value="ECO:0007669"/>
    <property type="project" value="UniProtKB-ARBA"/>
</dbReference>
<dbReference type="PANTHER" id="PTHR12358">
    <property type="entry name" value="SPHINGOSINE KINASE"/>
    <property type="match status" value="1"/>
</dbReference>
<dbReference type="SMART" id="SM00046">
    <property type="entry name" value="DAGKc"/>
    <property type="match status" value="1"/>
</dbReference>
<evidence type="ECO:0000256" key="5">
    <source>
        <dbReference type="ARBA" id="ARBA00022840"/>
    </source>
</evidence>
<dbReference type="FunFam" id="3.40.50.10330:FF:000005">
    <property type="entry name" value="Sphingosine kinase 2"/>
    <property type="match status" value="1"/>
</dbReference>
<dbReference type="PANTHER" id="PTHR12358:SF31">
    <property type="entry name" value="ACYLGLYCEROL KINASE, MITOCHONDRIAL"/>
    <property type="match status" value="1"/>
</dbReference>
<keyword evidence="6" id="KW-0472">Membrane</keyword>
<sequence length="459" mass="51300">MGHAMALMNRRRYYDVITINRLAIPSLQDSLNGNGKRQLRQKMEAANLRERVRVNGTLTTATLSGDGELQWEEEEGRRRSLSVEREVLGVAAEGSRIVVRAFVEKENRWCCGGSRRVREREDFVFEPLSADSQRLWCVRIQECVDSLARPKRLFIIVNPFGGKKSAMKIFNEEVKPLLVAAGILYTMQETQRQLHAKEIASSLDLSKYDGIVCVSGDGVLVEVVNGLLQREDWDSAIKMPLGIVSAGTGNGMAKSLLDSVEQDCSASNSTLAIIRGLVADIDIESEKYRWMGSSRLDFYALLRIINLRKYNGRLFFVPAPGYEEFGKATDEIKKYMGKLNIQDQCQMDTHKQHCYGGPNICLEALEWRSVDGPFISVWLHNVPWGSEDTMAAPHAQVKEIILEPGQCVGDPSRGGIIDSDGEVLARGEGTYKYGKNDLMKYGPVQITVDQGLATLFSPR</sequence>
<evidence type="ECO:0000313" key="10">
    <source>
        <dbReference type="Proteomes" id="UP001417504"/>
    </source>
</evidence>
<dbReference type="InterPro" id="IPR050187">
    <property type="entry name" value="Lipid_Phosphate_FormReg"/>
</dbReference>
<protein>
    <recommendedName>
        <fullName evidence="7">sphingosine kinase</fullName>
        <ecNumber evidence="7">2.7.1.91</ecNumber>
    </recommendedName>
</protein>
<dbReference type="SUPFAM" id="SSF111331">
    <property type="entry name" value="NAD kinase/diacylglycerol kinase-like"/>
    <property type="match status" value="1"/>
</dbReference>
<organism evidence="9 10">
    <name type="scientific">Stephania japonica</name>
    <dbReference type="NCBI Taxonomy" id="461633"/>
    <lineage>
        <taxon>Eukaryota</taxon>
        <taxon>Viridiplantae</taxon>
        <taxon>Streptophyta</taxon>
        <taxon>Embryophyta</taxon>
        <taxon>Tracheophyta</taxon>
        <taxon>Spermatophyta</taxon>
        <taxon>Magnoliopsida</taxon>
        <taxon>Ranunculales</taxon>
        <taxon>Menispermaceae</taxon>
        <taxon>Menispermoideae</taxon>
        <taxon>Cissampelideae</taxon>
        <taxon>Stephania</taxon>
    </lineage>
</organism>
<gene>
    <name evidence="9" type="ORF">Sjap_003691</name>
</gene>
<reference evidence="9 10" key="1">
    <citation type="submission" date="2024-01" db="EMBL/GenBank/DDBJ databases">
        <title>Genome assemblies of Stephania.</title>
        <authorList>
            <person name="Yang L."/>
        </authorList>
    </citation>
    <scope>NUCLEOTIDE SEQUENCE [LARGE SCALE GENOMIC DNA]</scope>
    <source>
        <strain evidence="9">QJT</strain>
        <tissue evidence="9">Leaf</tissue>
    </source>
</reference>
<evidence type="ECO:0000256" key="7">
    <source>
        <dbReference type="ARBA" id="ARBA00044037"/>
    </source>
</evidence>
<proteinExistence type="predicted"/>
<dbReference type="InterPro" id="IPR001206">
    <property type="entry name" value="Diacylglycerol_kinase_cat_dom"/>
</dbReference>
<dbReference type="EC" id="2.7.1.91" evidence="7"/>
<dbReference type="PROSITE" id="PS50146">
    <property type="entry name" value="DAGK"/>
    <property type="match status" value="1"/>
</dbReference>
<evidence type="ECO:0000259" key="8">
    <source>
        <dbReference type="PROSITE" id="PS50146"/>
    </source>
</evidence>
<keyword evidence="10" id="KW-1185">Reference proteome</keyword>
<keyword evidence="5" id="KW-0067">ATP-binding</keyword>
<feature type="domain" description="DAGKc" evidence="8">
    <location>
        <begin position="148"/>
        <end position="290"/>
    </location>
</feature>
<dbReference type="GO" id="GO:0046512">
    <property type="term" value="P:sphingosine biosynthetic process"/>
    <property type="evidence" value="ECO:0007669"/>
    <property type="project" value="TreeGrafter"/>
</dbReference>
<name>A0AAP0KPG2_9MAGN</name>
<keyword evidence="4" id="KW-0418">Kinase</keyword>
<evidence type="ECO:0000256" key="4">
    <source>
        <dbReference type="ARBA" id="ARBA00022777"/>
    </source>
</evidence>
<evidence type="ECO:0000256" key="2">
    <source>
        <dbReference type="ARBA" id="ARBA00022679"/>
    </source>
</evidence>
<dbReference type="Gene3D" id="3.40.50.10330">
    <property type="entry name" value="Probable inorganic polyphosphate/atp-NAD kinase, domain 1"/>
    <property type="match status" value="1"/>
</dbReference>
<accession>A0AAP0KPG2</accession>
<dbReference type="InterPro" id="IPR016064">
    <property type="entry name" value="NAD/diacylglycerol_kinase_sf"/>
</dbReference>
<keyword evidence="3" id="KW-0547">Nucleotide-binding</keyword>
<dbReference type="Proteomes" id="UP001417504">
    <property type="component" value="Unassembled WGS sequence"/>
</dbReference>
<dbReference type="InterPro" id="IPR017438">
    <property type="entry name" value="ATP-NAD_kinase_N"/>
</dbReference>